<keyword evidence="3" id="KW-0808">Transferase</keyword>
<feature type="domain" description="Serine-threonine/tyrosine-protein kinase catalytic" evidence="2">
    <location>
        <begin position="142"/>
        <end position="194"/>
    </location>
</feature>
<dbReference type="SUPFAM" id="SSF56112">
    <property type="entry name" value="Protein kinase-like (PK-like)"/>
    <property type="match status" value="1"/>
</dbReference>
<proteinExistence type="predicted"/>
<keyword evidence="4" id="KW-1185">Reference proteome</keyword>
<evidence type="ECO:0000259" key="2">
    <source>
        <dbReference type="Pfam" id="PF07714"/>
    </source>
</evidence>
<dbReference type="PROSITE" id="PS00109">
    <property type="entry name" value="PROTEIN_KINASE_TYR"/>
    <property type="match status" value="1"/>
</dbReference>
<accession>A0ABW9U3T2</accession>
<dbReference type="InterPro" id="IPR001245">
    <property type="entry name" value="Ser-Thr/Tyr_kinase_cat_dom"/>
</dbReference>
<feature type="coiled-coil region" evidence="1">
    <location>
        <begin position="338"/>
        <end position="442"/>
    </location>
</feature>
<dbReference type="Pfam" id="PF07714">
    <property type="entry name" value="PK_Tyr_Ser-Thr"/>
    <property type="match status" value="1"/>
</dbReference>
<dbReference type="EMBL" id="WSEM01000004">
    <property type="protein sequence ID" value="MVQ33749.1"/>
    <property type="molecule type" value="Genomic_DNA"/>
</dbReference>
<comment type="caution">
    <text evidence="3">The sequence shown here is derived from an EMBL/GenBank/DDBJ whole genome shotgun (WGS) entry which is preliminary data.</text>
</comment>
<dbReference type="InterPro" id="IPR011009">
    <property type="entry name" value="Kinase-like_dom_sf"/>
</dbReference>
<dbReference type="Gene3D" id="1.10.510.10">
    <property type="entry name" value="Transferase(Phosphotransferase) domain 1"/>
    <property type="match status" value="1"/>
</dbReference>
<dbReference type="Proteomes" id="UP000467637">
    <property type="component" value="Unassembled WGS sequence"/>
</dbReference>
<dbReference type="GO" id="GO:0016301">
    <property type="term" value="F:kinase activity"/>
    <property type="evidence" value="ECO:0007669"/>
    <property type="project" value="UniProtKB-KW"/>
</dbReference>
<keyword evidence="1" id="KW-0175">Coiled coil</keyword>
<keyword evidence="3" id="KW-0418">Kinase</keyword>
<name>A0ABW9U3T2_9BACL</name>
<reference evidence="3 4" key="1">
    <citation type="submission" date="2019-12" db="EMBL/GenBank/DDBJ databases">
        <authorList>
            <person name="Huq M.A."/>
        </authorList>
    </citation>
    <scope>NUCLEOTIDE SEQUENCE [LARGE SCALE GENOMIC DNA]</scope>
    <source>
        <strain evidence="3 4">MAH-34</strain>
    </source>
</reference>
<protein>
    <submittedName>
        <fullName evidence="3">Protein kinase</fullName>
    </submittedName>
</protein>
<gene>
    <name evidence="3" type="ORF">GON05_03695</name>
</gene>
<evidence type="ECO:0000256" key="1">
    <source>
        <dbReference type="SAM" id="Coils"/>
    </source>
</evidence>
<evidence type="ECO:0000313" key="3">
    <source>
        <dbReference type="EMBL" id="MVQ33749.1"/>
    </source>
</evidence>
<sequence length="448" mass="52925">MVFIRMNFNLPMMINKKLEYNVNSERVYCSDTCLYKTKEYLAFHLSGLGGSSNHLDLPLITVQNTFVKKKNNSKRKCNHLTYNYEILPNTQFEIFENLRSDPIPGLLYIQDQCSCSYETEYFSGDLAYCESLPITEYYLRNFHCKEDWNNESLIEFVCQTSRVLVELQKRSLIHGDVAAHNFLINDRNEIKLIDLDNFYFGNDEMIVQEICAYVLYTVFPIMLSFKEFSSAEIVVSNFFDALFNNSNVRNNWPEVLISFIDKNDGDNISDFNKYSIIMRAYLYNLKILKENYQNNVSLSNRTQQLQTELLEAIRVKNNYSQELTETHNKQLNEINIYVNSLETQYKESSTYAKTLEEQVAEMKKYILSLETNLTETRFHAKKLEEQNIHLDLELSEKNIKNSEQIKTLNEWNKIIIEQKASIDELKKTVEEEQAKIEELNKRKRKYLF</sequence>
<organism evidence="3 4">
    <name type="scientific">Paenibacillus anseongense</name>
    <dbReference type="NCBI Taxonomy" id="2682845"/>
    <lineage>
        <taxon>Bacteria</taxon>
        <taxon>Bacillati</taxon>
        <taxon>Bacillota</taxon>
        <taxon>Bacilli</taxon>
        <taxon>Bacillales</taxon>
        <taxon>Paenibacillaceae</taxon>
        <taxon>Paenibacillus</taxon>
    </lineage>
</organism>
<dbReference type="InterPro" id="IPR008266">
    <property type="entry name" value="Tyr_kinase_AS"/>
</dbReference>
<evidence type="ECO:0000313" key="4">
    <source>
        <dbReference type="Proteomes" id="UP000467637"/>
    </source>
</evidence>